<keyword evidence="2" id="KW-1185">Reference proteome</keyword>
<sequence length="106" mass="11936">MLEALTQIQIGGKQSLLCHNFVFRQTKQAETNLKSRNPKKTLDRAGWLKEASKKEGPTFENFEEGDNELQFKRKGKHKVGLMSVSVIQTMELTSDGKVKSLTVVKA</sequence>
<organism evidence="1 2">
    <name type="scientific">Seminavis robusta</name>
    <dbReference type="NCBI Taxonomy" id="568900"/>
    <lineage>
        <taxon>Eukaryota</taxon>
        <taxon>Sar</taxon>
        <taxon>Stramenopiles</taxon>
        <taxon>Ochrophyta</taxon>
        <taxon>Bacillariophyta</taxon>
        <taxon>Bacillariophyceae</taxon>
        <taxon>Bacillariophycidae</taxon>
        <taxon>Naviculales</taxon>
        <taxon>Naviculaceae</taxon>
        <taxon>Seminavis</taxon>
    </lineage>
</organism>
<protein>
    <submittedName>
        <fullName evidence="1">Uncharacterized protein</fullName>
    </submittedName>
</protein>
<dbReference type="Proteomes" id="UP001153069">
    <property type="component" value="Unassembled WGS sequence"/>
</dbReference>
<name>A0A9N8EX36_9STRA</name>
<evidence type="ECO:0000313" key="1">
    <source>
        <dbReference type="EMBL" id="CAB9528846.1"/>
    </source>
</evidence>
<reference evidence="1" key="1">
    <citation type="submission" date="2020-06" db="EMBL/GenBank/DDBJ databases">
        <authorList>
            <consortium name="Plant Systems Biology data submission"/>
        </authorList>
    </citation>
    <scope>NUCLEOTIDE SEQUENCE</scope>
    <source>
        <strain evidence="1">D6</strain>
    </source>
</reference>
<gene>
    <name evidence="1" type="ORF">SEMRO_2335_G323800.1</name>
</gene>
<proteinExistence type="predicted"/>
<accession>A0A9N8EX36</accession>
<comment type="caution">
    <text evidence="1">The sequence shown here is derived from an EMBL/GenBank/DDBJ whole genome shotgun (WGS) entry which is preliminary data.</text>
</comment>
<evidence type="ECO:0000313" key="2">
    <source>
        <dbReference type="Proteomes" id="UP001153069"/>
    </source>
</evidence>
<dbReference type="EMBL" id="CAICTM010002333">
    <property type="protein sequence ID" value="CAB9528846.1"/>
    <property type="molecule type" value="Genomic_DNA"/>
</dbReference>
<dbReference type="AlphaFoldDB" id="A0A9N8EX36"/>